<feature type="region of interest" description="Disordered" evidence="5">
    <location>
        <begin position="180"/>
        <end position="323"/>
    </location>
</feature>
<dbReference type="CDD" id="cd01925">
    <property type="entry name" value="cyclophilin_CeCYP16-like"/>
    <property type="match status" value="1"/>
</dbReference>
<dbReference type="InterPro" id="IPR029000">
    <property type="entry name" value="Cyclophilin-like_dom_sf"/>
</dbReference>
<dbReference type="GO" id="GO:0071013">
    <property type="term" value="C:catalytic step 2 spliceosome"/>
    <property type="evidence" value="ECO:0007669"/>
    <property type="project" value="TreeGrafter"/>
</dbReference>
<feature type="compositionally biased region" description="Basic and acidic residues" evidence="5">
    <location>
        <begin position="540"/>
        <end position="556"/>
    </location>
</feature>
<feature type="domain" description="PPIase cyclophilin-type" evidence="6">
    <location>
        <begin position="22"/>
        <end position="169"/>
    </location>
</feature>
<evidence type="ECO:0000256" key="2">
    <source>
        <dbReference type="ARBA" id="ARBA00004123"/>
    </source>
</evidence>
<evidence type="ECO:0000313" key="7">
    <source>
        <dbReference type="EMBL" id="SPO38692.1"/>
    </source>
</evidence>
<feature type="compositionally biased region" description="Basic and acidic residues" evidence="5">
    <location>
        <begin position="407"/>
        <end position="432"/>
    </location>
</feature>
<proteinExistence type="inferred from homology"/>
<evidence type="ECO:0000256" key="5">
    <source>
        <dbReference type="SAM" id="MobiDB-lite"/>
    </source>
</evidence>
<evidence type="ECO:0000256" key="1">
    <source>
        <dbReference type="ARBA" id="ARBA00000971"/>
    </source>
</evidence>
<accession>A0A5C3F2Y9</accession>
<evidence type="ECO:0000313" key="8">
    <source>
        <dbReference type="Proteomes" id="UP000323386"/>
    </source>
</evidence>
<comment type="similarity">
    <text evidence="4">Belongs to the cyclophilin-type PPIase family. CWC27 subfamily.</text>
</comment>
<feature type="compositionally biased region" description="Basic and acidic residues" evidence="5">
    <location>
        <begin position="180"/>
        <end position="206"/>
    </location>
</feature>
<evidence type="ECO:0000256" key="4">
    <source>
        <dbReference type="ARBA" id="ARBA00038509"/>
    </source>
</evidence>
<dbReference type="SUPFAM" id="SSF50891">
    <property type="entry name" value="Cyclophilin-like"/>
    <property type="match status" value="1"/>
</dbReference>
<gene>
    <name evidence="7" type="ORF">PSFLO_04171</name>
</gene>
<feature type="compositionally biased region" description="Basic and acidic residues" evidence="5">
    <location>
        <begin position="475"/>
        <end position="517"/>
    </location>
</feature>
<dbReference type="OrthoDB" id="442970at2759"/>
<reference evidence="7 8" key="1">
    <citation type="submission" date="2018-03" db="EMBL/GenBank/DDBJ databases">
        <authorList>
            <person name="Guldener U."/>
        </authorList>
    </citation>
    <scope>NUCLEOTIDE SEQUENCE [LARGE SCALE GENOMIC DNA]</scope>
    <source>
        <strain evidence="7 8">DAOM196992</strain>
    </source>
</reference>
<evidence type="ECO:0000256" key="3">
    <source>
        <dbReference type="ARBA" id="ARBA00023242"/>
    </source>
</evidence>
<comment type="catalytic activity">
    <reaction evidence="1">
        <text>[protein]-peptidylproline (omega=180) = [protein]-peptidylproline (omega=0)</text>
        <dbReference type="Rhea" id="RHEA:16237"/>
        <dbReference type="Rhea" id="RHEA-COMP:10747"/>
        <dbReference type="Rhea" id="RHEA-COMP:10748"/>
        <dbReference type="ChEBI" id="CHEBI:83833"/>
        <dbReference type="ChEBI" id="CHEBI:83834"/>
        <dbReference type="EC" id="5.2.1.8"/>
    </reaction>
</comment>
<keyword evidence="8" id="KW-1185">Reference proteome</keyword>
<dbReference type="Proteomes" id="UP000323386">
    <property type="component" value="Unassembled WGS sequence"/>
</dbReference>
<feature type="compositionally biased region" description="Basic and acidic residues" evidence="5">
    <location>
        <begin position="234"/>
        <end position="244"/>
    </location>
</feature>
<dbReference type="PROSITE" id="PS50072">
    <property type="entry name" value="CSA_PPIASE_2"/>
    <property type="match status" value="1"/>
</dbReference>
<dbReference type="AlphaFoldDB" id="A0A5C3F2Y9"/>
<dbReference type="GO" id="GO:0003755">
    <property type="term" value="F:peptidyl-prolyl cis-trans isomerase activity"/>
    <property type="evidence" value="ECO:0007669"/>
    <property type="project" value="UniProtKB-EC"/>
</dbReference>
<dbReference type="PRINTS" id="PR00153">
    <property type="entry name" value="CSAPPISMRASE"/>
</dbReference>
<evidence type="ECO:0000259" key="6">
    <source>
        <dbReference type="PROSITE" id="PS50072"/>
    </source>
</evidence>
<dbReference type="Pfam" id="PF00160">
    <property type="entry name" value="Pro_isomerase"/>
    <property type="match status" value="1"/>
</dbReference>
<organism evidence="7 8">
    <name type="scientific">Pseudozyma flocculosa</name>
    <dbReference type="NCBI Taxonomy" id="84751"/>
    <lineage>
        <taxon>Eukaryota</taxon>
        <taxon>Fungi</taxon>
        <taxon>Dikarya</taxon>
        <taxon>Basidiomycota</taxon>
        <taxon>Ustilaginomycotina</taxon>
        <taxon>Ustilaginomycetes</taxon>
        <taxon>Ustilaginales</taxon>
        <taxon>Ustilaginaceae</taxon>
        <taxon>Pseudozyma</taxon>
    </lineage>
</organism>
<comment type="subcellular location">
    <subcellularLocation>
        <location evidence="2">Nucleus</location>
    </subcellularLocation>
</comment>
<feature type="region of interest" description="Disordered" evidence="5">
    <location>
        <begin position="335"/>
        <end position="556"/>
    </location>
</feature>
<keyword evidence="3" id="KW-0539">Nucleus</keyword>
<dbReference type="PANTHER" id="PTHR45625">
    <property type="entry name" value="PEPTIDYL-PROLYL CIS-TRANS ISOMERASE-RELATED"/>
    <property type="match status" value="1"/>
</dbReference>
<feature type="compositionally biased region" description="Acidic residues" evidence="5">
    <location>
        <begin position="433"/>
        <end position="442"/>
    </location>
</feature>
<dbReference type="Gene3D" id="2.40.100.10">
    <property type="entry name" value="Cyclophilin-like"/>
    <property type="match status" value="1"/>
</dbReference>
<protein>
    <submittedName>
        <fullName evidence="7">Related to Cyclophilin-16</fullName>
    </submittedName>
</protein>
<name>A0A5C3F2Y9_9BASI</name>
<dbReference type="InterPro" id="IPR002130">
    <property type="entry name" value="Cyclophilin-type_PPIase_dom"/>
</dbReference>
<dbReference type="PANTHER" id="PTHR45625:SF6">
    <property type="entry name" value="SPLICEOSOME-ASSOCIATED PROTEIN CWC27 HOMOLOG"/>
    <property type="match status" value="1"/>
</dbReference>
<dbReference type="EMBL" id="OOIP01000011">
    <property type="protein sequence ID" value="SPO38692.1"/>
    <property type="molecule type" value="Genomic_DNA"/>
</dbReference>
<dbReference type="InterPro" id="IPR044666">
    <property type="entry name" value="Cyclophilin_A-like"/>
</dbReference>
<sequence>MATIYVTEPPTDGRILLVTSKGDIEIELWAKEAPKACRNIIALALEGYYDNCIFHRVVPGFCIQTGDPSGTGMGGESFYGEPFENEPHQRLKFTKRGMVAMANTGEFATNESQFFITLDATPELQGKFTVFGRVAGQTIYNALAIAEVELRKDEPDRPVYPPKLLRVDVLQNPFDDIVPRITRDEKRQQMKAKREAAERKAKEREKKSVKKNTALLSFGEAEETTGEQLKGPKSSHDLLSDKKLSKQPAVPLSESGASPGVTSAISSPAPAQGTSTTHADDQVGGDDPSRPKKRSKHKDAEAAAEDLASLRANTRAKETAADQIRTLEASIRGLTKQASKAGGGGESREAEKKVRRGRQLLEEARAKYLQATKAESSSRSKLGARAGAGAAGDDDETLRMLAKFQSRMRDGEGRSEKKQRDDDQPRDVKVREDEAEIEDEDEKEGREYGASDDDDGDAGWRNHRLDAGGIPLSGRQDKFTVDDYEVLDPRNEPKASHQDDRRQQGKRGRDWVEERNWSHRSRNGGNGGASSSYHGRRPEKHSDEPRRNHDGARRNP</sequence>